<dbReference type="GO" id="GO:0097621">
    <property type="term" value="F:monoamine oxidase activity"/>
    <property type="evidence" value="ECO:0007669"/>
    <property type="project" value="UniProtKB-EC"/>
</dbReference>
<proteinExistence type="inferred from homology"/>
<dbReference type="OrthoDB" id="5046242at2759"/>
<evidence type="ECO:0000256" key="3">
    <source>
        <dbReference type="ARBA" id="ARBA00023002"/>
    </source>
</evidence>
<comment type="cofactor">
    <cofactor evidence="1 6">
        <name>FAD</name>
        <dbReference type="ChEBI" id="CHEBI:57692"/>
    </cofactor>
</comment>
<evidence type="ECO:0000313" key="9">
    <source>
        <dbReference type="Proteomes" id="UP000469559"/>
    </source>
</evidence>
<evidence type="ECO:0000313" key="8">
    <source>
        <dbReference type="EMBL" id="TVY19767.1"/>
    </source>
</evidence>
<dbReference type="InterPro" id="IPR050703">
    <property type="entry name" value="Flavin_MAO"/>
</dbReference>
<name>A0A8T9BIR2_9HELO</name>
<dbReference type="PANTHER" id="PTHR43563">
    <property type="entry name" value="AMINE OXIDASE"/>
    <property type="match status" value="1"/>
</dbReference>
<dbReference type="AlphaFoldDB" id="A0A8T9BIR2"/>
<dbReference type="InterPro" id="IPR036188">
    <property type="entry name" value="FAD/NAD-bd_sf"/>
</dbReference>
<dbReference type="Gene3D" id="3.90.660.10">
    <property type="match status" value="1"/>
</dbReference>
<feature type="binding site" evidence="5">
    <location>
        <position position="576"/>
    </location>
    <ligand>
        <name>FAD</name>
        <dbReference type="ChEBI" id="CHEBI:57692"/>
    </ligand>
</feature>
<dbReference type="InterPro" id="IPR001613">
    <property type="entry name" value="Flavin_amine_oxidase"/>
</dbReference>
<dbReference type="EC" id="1.4.3.-" evidence="6"/>
<keyword evidence="9" id="KW-1185">Reference proteome</keyword>
<comment type="similarity">
    <text evidence="2 6">Belongs to the flavin monoamine oxidase family.</text>
</comment>
<feature type="binding site" evidence="5">
    <location>
        <position position="161"/>
    </location>
    <ligand>
        <name>FAD</name>
        <dbReference type="ChEBI" id="CHEBI:57692"/>
    </ligand>
</feature>
<dbReference type="CDD" id="cd00448">
    <property type="entry name" value="YjgF_YER057c_UK114_family"/>
    <property type="match status" value="1"/>
</dbReference>
<dbReference type="Gene3D" id="1.10.405.10">
    <property type="entry name" value="Guanine Nucleotide Dissociation Inhibitor, domain 1"/>
    <property type="match status" value="1"/>
</dbReference>
<reference evidence="8 9" key="1">
    <citation type="submission" date="2018-05" db="EMBL/GenBank/DDBJ databases">
        <title>Whole genome sequencing for identification of molecular markers to develop diagnostic detection tools for the regulated plant pathogen Lachnellula willkommii.</title>
        <authorList>
            <person name="Giroux E."/>
            <person name="Bilodeau G."/>
        </authorList>
    </citation>
    <scope>NUCLEOTIDE SEQUENCE [LARGE SCALE GENOMIC DNA]</scope>
    <source>
        <strain evidence="8 9">CBS 203.66</strain>
    </source>
</reference>
<organism evidence="8 9">
    <name type="scientific">Lachnellula arida</name>
    <dbReference type="NCBI Taxonomy" id="1316785"/>
    <lineage>
        <taxon>Eukaryota</taxon>
        <taxon>Fungi</taxon>
        <taxon>Dikarya</taxon>
        <taxon>Ascomycota</taxon>
        <taxon>Pezizomycotina</taxon>
        <taxon>Leotiomycetes</taxon>
        <taxon>Helotiales</taxon>
        <taxon>Lachnaceae</taxon>
        <taxon>Lachnellula</taxon>
    </lineage>
</organism>
<comment type="catalytic activity">
    <reaction evidence="4">
        <text>a secondary aliphatic amine + O2 + H2O = a primary amine + an aldehyde + H2O2</text>
        <dbReference type="Rhea" id="RHEA:26414"/>
        <dbReference type="ChEBI" id="CHEBI:15377"/>
        <dbReference type="ChEBI" id="CHEBI:15379"/>
        <dbReference type="ChEBI" id="CHEBI:16240"/>
        <dbReference type="ChEBI" id="CHEBI:17478"/>
        <dbReference type="ChEBI" id="CHEBI:58855"/>
        <dbReference type="ChEBI" id="CHEBI:65296"/>
        <dbReference type="EC" id="1.4.3.4"/>
    </reaction>
</comment>
<keyword evidence="6" id="KW-0274">FAD</keyword>
<evidence type="ECO:0000256" key="1">
    <source>
        <dbReference type="ARBA" id="ARBA00001974"/>
    </source>
</evidence>
<feature type="domain" description="Amine oxidase" evidence="7">
    <location>
        <begin position="160"/>
        <end position="599"/>
    </location>
</feature>
<gene>
    <name evidence="8" type="primary">Maob</name>
    <name evidence="8" type="ORF">LARI1_G002607</name>
</gene>
<dbReference type="SUPFAM" id="SSF51905">
    <property type="entry name" value="FAD/NAD(P)-binding domain"/>
    <property type="match status" value="1"/>
</dbReference>
<dbReference type="Pfam" id="PF01042">
    <property type="entry name" value="Ribonuc_L-PSP"/>
    <property type="match status" value="1"/>
</dbReference>
<evidence type="ECO:0000256" key="6">
    <source>
        <dbReference type="RuleBase" id="RU362067"/>
    </source>
</evidence>
<evidence type="ECO:0000256" key="2">
    <source>
        <dbReference type="ARBA" id="ARBA00005995"/>
    </source>
</evidence>
<dbReference type="InterPro" id="IPR002937">
    <property type="entry name" value="Amino_oxidase"/>
</dbReference>
<dbReference type="Gene3D" id="3.30.1330.40">
    <property type="entry name" value="RutC-like"/>
    <property type="match status" value="1"/>
</dbReference>
<dbReference type="InterPro" id="IPR035959">
    <property type="entry name" value="RutC-like_sf"/>
</dbReference>
<protein>
    <recommendedName>
        <fullName evidence="6">Amine oxidase</fullName>
        <ecNumber evidence="6">1.4.3.-</ecNumber>
    </recommendedName>
</protein>
<dbReference type="SUPFAM" id="SSF54373">
    <property type="entry name" value="FAD-linked reductases, C-terminal domain"/>
    <property type="match status" value="1"/>
</dbReference>
<evidence type="ECO:0000259" key="7">
    <source>
        <dbReference type="Pfam" id="PF01593"/>
    </source>
</evidence>
<dbReference type="PANTHER" id="PTHR43563:SF14">
    <property type="entry name" value="AMINE OXIDASE"/>
    <property type="match status" value="1"/>
</dbReference>
<dbReference type="Gene3D" id="3.50.50.60">
    <property type="entry name" value="FAD/NAD(P)-binding domain"/>
    <property type="match status" value="1"/>
</dbReference>
<feature type="binding site" evidence="5">
    <location>
        <begin position="180"/>
        <end position="181"/>
    </location>
    <ligand>
        <name>FAD</name>
        <dbReference type="ChEBI" id="CHEBI:57692"/>
    </ligand>
</feature>
<dbReference type="SUPFAM" id="SSF55298">
    <property type="entry name" value="YjgF-like"/>
    <property type="match status" value="1"/>
</dbReference>
<sequence length="614" mass="66901">MAPHVTTIDPSALKDCKPYYSPVATVQGPVKFIYTAGQVGRDKDGVVPESYEQEVELAFQNLSDALLAAGATAADIVKVTYYIVNYSPKNRYHAQVLLKFMNGHRPPSTLVPVPALAVPEYHFEVEAVAAVRDLTAIPPIVRPSALGSLSVDVVVVGGGLSGLQAAYDVQKAGYSCIVLEARDRVGGKTWSRPTKGGSIVDVGAAWINDSNQSKMFALTKKFNLELIEQNTNGNCAAHVPEKESIVFRYGEVPAVVEENSPTSFLLSTDIPQWGEKDVADIVRIRDGFEELCHTIDIQNPWAAGNDDVTLEEFVKQQGAGVKAIATAAIWTRAMLGCEPSELSALYFLDYCKSGGGLLQMRSDQKNGGQYLRLRTGTQSFSKKIAETIVPGSVILEAPVSRIFQSRSGVAIVTTEDGTRYHAKKVVVSIPTPTYKQITFQPPLPLNKLKYSSNSMLGYYAKMILIWDQPWWRKSGYCGMTQSFVGPASVTRDTTRRDWSKLSAAGRKEAILSQLVALFGAGNEADIRAPTEVFEQEWVKDPWSQGCPCPVTPPNIMSDVGKALREPFDAIHFVGTETSFEWKGYMEGAIRSGERGAAEVVEALSNKGAKAMAKL</sequence>
<dbReference type="InterPro" id="IPR006175">
    <property type="entry name" value="YjgF/YER057c/UK114"/>
</dbReference>
<evidence type="ECO:0000256" key="4">
    <source>
        <dbReference type="ARBA" id="ARBA00048448"/>
    </source>
</evidence>
<keyword evidence="3 6" id="KW-0560">Oxidoreductase</keyword>
<keyword evidence="6" id="KW-0285">Flavoprotein</keyword>
<dbReference type="Proteomes" id="UP000469559">
    <property type="component" value="Unassembled WGS sequence"/>
</dbReference>
<evidence type="ECO:0000256" key="5">
    <source>
        <dbReference type="PIRSR" id="PIRSR601613-1"/>
    </source>
</evidence>
<accession>A0A8T9BIR2</accession>
<comment type="caution">
    <text evidence="8">The sequence shown here is derived from an EMBL/GenBank/DDBJ whole genome shotgun (WGS) entry which is preliminary data.</text>
</comment>
<feature type="binding site" evidence="5">
    <location>
        <position position="399"/>
    </location>
    <ligand>
        <name>FAD</name>
        <dbReference type="ChEBI" id="CHEBI:57692"/>
    </ligand>
</feature>
<dbReference type="EMBL" id="QGMF01000088">
    <property type="protein sequence ID" value="TVY19767.1"/>
    <property type="molecule type" value="Genomic_DNA"/>
</dbReference>
<dbReference type="PRINTS" id="PR00757">
    <property type="entry name" value="AMINEOXDASEF"/>
</dbReference>
<dbReference type="Pfam" id="PF01593">
    <property type="entry name" value="Amino_oxidase"/>
    <property type="match status" value="1"/>
</dbReference>